<protein>
    <submittedName>
        <fullName evidence="2">Uncharacterized protein</fullName>
    </submittedName>
</protein>
<gene>
    <name evidence="2" type="ORF">TQ33_0446</name>
</gene>
<accession>A0A0F6TPF1</accession>
<sequence>MDNFLGDNTIILVLGILALVLLLGAVVTATLKHALVRQLESKNEELKQVNKENTQNIAKKKQKIEDIESDYKKLQESLTSLSERNTTLIQEHRQLNTKYENTLSSYEEAHKNYMGALQSISDTKRELEAQMDELKESHNEKLKNVRQEAQDEINNFKSNYMADYEHIKKSHKRLILANQTLSKNTDNLRDERDFYRTEFETLRDFLHDAQMKNVKDILKAKEQELEEKVVKFENKKKS</sequence>
<feature type="coiled-coil region" evidence="1">
    <location>
        <begin position="32"/>
        <end position="235"/>
    </location>
</feature>
<evidence type="ECO:0000313" key="2">
    <source>
        <dbReference type="EMBL" id="AKE51432.1"/>
    </source>
</evidence>
<dbReference type="EMBL" id="CP010975">
    <property type="protein sequence ID" value="AKE51432.1"/>
    <property type="molecule type" value="Genomic_DNA"/>
</dbReference>
<reference evidence="2 3" key="1">
    <citation type="submission" date="2015-02" db="EMBL/GenBank/DDBJ databases">
        <title>Complete genome sequence of Kangiella geojedonensis strain YCS-5T.</title>
        <authorList>
            <person name="Kim K.M."/>
        </authorList>
    </citation>
    <scope>NUCLEOTIDE SEQUENCE [LARGE SCALE GENOMIC DNA]</scope>
    <source>
        <strain evidence="2 3">YCS-5</strain>
    </source>
</reference>
<dbReference type="KEGG" id="kge:TQ33_0446"/>
<proteinExistence type="predicted"/>
<keyword evidence="3" id="KW-1185">Reference proteome</keyword>
<organism evidence="2 3">
    <name type="scientific">Kangiella geojedonensis</name>
    <dbReference type="NCBI Taxonomy" id="914150"/>
    <lineage>
        <taxon>Bacteria</taxon>
        <taxon>Pseudomonadati</taxon>
        <taxon>Pseudomonadota</taxon>
        <taxon>Gammaproteobacteria</taxon>
        <taxon>Kangiellales</taxon>
        <taxon>Kangiellaceae</taxon>
        <taxon>Kangiella</taxon>
    </lineage>
</organism>
<dbReference type="AlphaFoldDB" id="A0A0F6TPF1"/>
<dbReference type="OrthoDB" id="6193950at2"/>
<name>A0A0F6TPF1_9GAMM</name>
<dbReference type="Proteomes" id="UP000034071">
    <property type="component" value="Chromosome"/>
</dbReference>
<dbReference type="Gene3D" id="6.10.250.2200">
    <property type="match status" value="1"/>
</dbReference>
<keyword evidence="1" id="KW-0175">Coiled coil</keyword>
<evidence type="ECO:0000313" key="3">
    <source>
        <dbReference type="Proteomes" id="UP000034071"/>
    </source>
</evidence>
<evidence type="ECO:0000256" key="1">
    <source>
        <dbReference type="SAM" id="Coils"/>
    </source>
</evidence>
<dbReference type="RefSeq" id="WP_046560624.1">
    <property type="nucleotide sequence ID" value="NZ_CP010975.1"/>
</dbReference>
<dbReference type="HOGENOM" id="CLU_1101725_0_0_6"/>